<accession>A0ABV0V5Q3</accession>
<evidence type="ECO:0000256" key="1">
    <source>
        <dbReference type="SAM" id="MobiDB-lite"/>
    </source>
</evidence>
<feature type="compositionally biased region" description="Basic and acidic residues" evidence="1">
    <location>
        <begin position="30"/>
        <end position="39"/>
    </location>
</feature>
<sequence length="99" mass="11389">MENHARKFVISQRKLAKSPPQATNDVEEQGYEKTEDTSEKTSLADQEDARLIYLNQKQFTKFCSNRVSLYSTPDKPDGVRCWSRDTAKICRPVCLSDED</sequence>
<protein>
    <submittedName>
        <fullName evidence="2">Uncharacterized protein</fullName>
    </submittedName>
</protein>
<organism evidence="2 3">
    <name type="scientific">Ilyodon furcidens</name>
    <name type="common">goldbreast splitfin</name>
    <dbReference type="NCBI Taxonomy" id="33524"/>
    <lineage>
        <taxon>Eukaryota</taxon>
        <taxon>Metazoa</taxon>
        <taxon>Chordata</taxon>
        <taxon>Craniata</taxon>
        <taxon>Vertebrata</taxon>
        <taxon>Euteleostomi</taxon>
        <taxon>Actinopterygii</taxon>
        <taxon>Neopterygii</taxon>
        <taxon>Teleostei</taxon>
        <taxon>Neoteleostei</taxon>
        <taxon>Acanthomorphata</taxon>
        <taxon>Ovalentaria</taxon>
        <taxon>Atherinomorphae</taxon>
        <taxon>Cyprinodontiformes</taxon>
        <taxon>Goodeidae</taxon>
        <taxon>Ilyodon</taxon>
    </lineage>
</organism>
<proteinExistence type="predicted"/>
<feature type="region of interest" description="Disordered" evidence="1">
    <location>
        <begin position="1"/>
        <end position="43"/>
    </location>
</feature>
<dbReference type="Proteomes" id="UP001482620">
    <property type="component" value="Unassembled WGS sequence"/>
</dbReference>
<keyword evidence="3" id="KW-1185">Reference proteome</keyword>
<evidence type="ECO:0000313" key="2">
    <source>
        <dbReference type="EMBL" id="MEQ2252329.1"/>
    </source>
</evidence>
<gene>
    <name evidence="2" type="ORF">ILYODFUR_020755</name>
</gene>
<evidence type="ECO:0000313" key="3">
    <source>
        <dbReference type="Proteomes" id="UP001482620"/>
    </source>
</evidence>
<dbReference type="EMBL" id="JAHRIQ010094845">
    <property type="protein sequence ID" value="MEQ2252329.1"/>
    <property type="molecule type" value="Genomic_DNA"/>
</dbReference>
<name>A0ABV0V5Q3_9TELE</name>
<reference evidence="2 3" key="1">
    <citation type="submission" date="2021-06" db="EMBL/GenBank/DDBJ databases">
        <authorList>
            <person name="Palmer J.M."/>
        </authorList>
    </citation>
    <scope>NUCLEOTIDE SEQUENCE [LARGE SCALE GENOMIC DNA]</scope>
    <source>
        <strain evidence="3">if_2019</strain>
        <tissue evidence="2">Muscle</tissue>
    </source>
</reference>
<comment type="caution">
    <text evidence="2">The sequence shown here is derived from an EMBL/GenBank/DDBJ whole genome shotgun (WGS) entry which is preliminary data.</text>
</comment>